<dbReference type="GO" id="GO:0016020">
    <property type="term" value="C:membrane"/>
    <property type="evidence" value="ECO:0007669"/>
    <property type="project" value="UniProtKB-SubCell"/>
</dbReference>
<feature type="transmembrane region" description="Helical" evidence="5">
    <location>
        <begin position="125"/>
        <end position="145"/>
    </location>
</feature>
<dbReference type="PANTHER" id="PTHR39157:SF1">
    <property type="entry name" value="DOXX FAMILY PROTEIN"/>
    <property type="match status" value="1"/>
</dbReference>
<gene>
    <name evidence="6" type="ORF">MTY_1123</name>
</gene>
<reference evidence="6" key="1">
    <citation type="journal article" date="2014" name="Gene">
        <title>Genome-guided analysis of transformation efficiency and carbon dioxide assimilation by Moorella thermoacetica Y72.</title>
        <authorList>
            <person name="Tsukahara K."/>
            <person name="Kita A."/>
            <person name="Nakashimada Y."/>
            <person name="Hoshino T."/>
            <person name="Murakami K."/>
        </authorList>
    </citation>
    <scope>NUCLEOTIDE SEQUENCE [LARGE SCALE GENOMIC DNA]</scope>
    <source>
        <strain evidence="6">Y72</strain>
    </source>
</reference>
<dbReference type="RefSeq" id="WP_025773619.1">
    <property type="nucleotide sequence ID" value="NZ_DF238840.1"/>
</dbReference>
<keyword evidence="3 5" id="KW-1133">Transmembrane helix</keyword>
<dbReference type="AlphaFoldDB" id="A0A0S6U9Y0"/>
<evidence type="ECO:0000256" key="1">
    <source>
        <dbReference type="ARBA" id="ARBA00004141"/>
    </source>
</evidence>
<evidence type="ECO:0000256" key="4">
    <source>
        <dbReference type="ARBA" id="ARBA00023136"/>
    </source>
</evidence>
<keyword evidence="4 5" id="KW-0472">Membrane</keyword>
<evidence type="ECO:0000313" key="6">
    <source>
        <dbReference type="EMBL" id="GAF25786.1"/>
    </source>
</evidence>
<dbReference type="Proteomes" id="UP000063718">
    <property type="component" value="Unassembled WGS sequence"/>
</dbReference>
<accession>A0A0S6U9Y0</accession>
<evidence type="ECO:0000256" key="2">
    <source>
        <dbReference type="ARBA" id="ARBA00022692"/>
    </source>
</evidence>
<dbReference type="EMBL" id="DF238840">
    <property type="protein sequence ID" value="GAF25786.1"/>
    <property type="molecule type" value="Genomic_DNA"/>
</dbReference>
<proteinExistence type="predicted"/>
<dbReference type="Pfam" id="PF07681">
    <property type="entry name" value="DoxX"/>
    <property type="match status" value="1"/>
</dbReference>
<organism evidence="6">
    <name type="scientific">Moorella thermoacetica Y72</name>
    <dbReference type="NCBI Taxonomy" id="1325331"/>
    <lineage>
        <taxon>Bacteria</taxon>
        <taxon>Bacillati</taxon>
        <taxon>Bacillota</taxon>
        <taxon>Clostridia</taxon>
        <taxon>Neomoorellales</taxon>
        <taxon>Neomoorellaceae</taxon>
        <taxon>Neomoorella</taxon>
    </lineage>
</organism>
<dbReference type="PANTHER" id="PTHR39157">
    <property type="entry name" value="INTEGRAL MEMBRANE PROTEIN-RELATED"/>
    <property type="match status" value="1"/>
</dbReference>
<comment type="subcellular location">
    <subcellularLocation>
        <location evidence="1">Membrane</location>
        <topology evidence="1">Multi-pass membrane protein</topology>
    </subcellularLocation>
</comment>
<keyword evidence="2 5" id="KW-0812">Transmembrane</keyword>
<feature type="transmembrane region" description="Helical" evidence="5">
    <location>
        <begin position="89"/>
        <end position="113"/>
    </location>
</feature>
<name>A0A0S6U9Y0_NEOTH</name>
<evidence type="ECO:0000256" key="3">
    <source>
        <dbReference type="ARBA" id="ARBA00022989"/>
    </source>
</evidence>
<dbReference type="InterPro" id="IPR032808">
    <property type="entry name" value="DoxX"/>
</dbReference>
<evidence type="ECO:0000256" key="5">
    <source>
        <dbReference type="SAM" id="Phobius"/>
    </source>
</evidence>
<protein>
    <submittedName>
        <fullName evidence="6">Predicted membrane protein</fullName>
    </submittedName>
</protein>
<sequence length="170" mass="19047">MLNLLRDRRLSILWTVIRIWLGWQWLQAGLHKLADPKWMETGVALKGYWTKAVGTPGLIHYGWYKAFLNGLLNSGSHTWFAKFVAVGEFLTGVGLILGALTVVALVAGAFMNLNYMLAGTTSTNPVLYTLAIILLLAGSATYYYGVDRLLFNYLRRERKDTLNNSVPAHK</sequence>